<dbReference type="RefSeq" id="WP_119624638.1">
    <property type="nucleotide sequence ID" value="NZ_QXRZ01000018.1"/>
</dbReference>
<dbReference type="AlphaFoldDB" id="A0A418HKD1"/>
<proteinExistence type="predicted"/>
<evidence type="ECO:0000313" key="2">
    <source>
        <dbReference type="EMBL" id="RIL41021.1"/>
    </source>
</evidence>
<accession>A0A418HKD1</accession>
<feature type="transmembrane region" description="Helical" evidence="1">
    <location>
        <begin position="132"/>
        <end position="153"/>
    </location>
</feature>
<gene>
    <name evidence="2" type="ORF">BUZ01_13755</name>
</gene>
<evidence type="ECO:0000256" key="1">
    <source>
        <dbReference type="SAM" id="Phobius"/>
    </source>
</evidence>
<feature type="transmembrane region" description="Helical" evidence="1">
    <location>
        <begin position="52"/>
        <end position="70"/>
    </location>
</feature>
<dbReference type="EMBL" id="QXRZ01000018">
    <property type="protein sequence ID" value="RIL41021.1"/>
    <property type="molecule type" value="Genomic_DNA"/>
</dbReference>
<sequence>MNIYKQSQFDILRILTSPWTYLGMFIILFNLTIIIISLNTFNTISSEKILRLVTWFIVCLGMIIVIRTITRDVQYKTLQIIFNNNAQRYQYYYSKTLSIFGIIIFIYFLTILYTFVFSIFTSEFSLSFETLIESFTVIFLFLFLYFLLLYGITLTLKVTIIPYVLGILAILFLPMSFVYIRLIPNLGEFLMAIFDYIPFTFLPDKIYNGEFSLNFNQFTITAITILILILVNLFISKKITV</sequence>
<dbReference type="Proteomes" id="UP000283576">
    <property type="component" value="Unassembled WGS sequence"/>
</dbReference>
<feature type="transmembrane region" description="Helical" evidence="1">
    <location>
        <begin position="97"/>
        <end position="120"/>
    </location>
</feature>
<feature type="transmembrane region" description="Helical" evidence="1">
    <location>
        <begin position="215"/>
        <end position="235"/>
    </location>
</feature>
<keyword evidence="1" id="KW-0472">Membrane</keyword>
<name>A0A418HKD1_STAGA</name>
<organism evidence="2 3">
    <name type="scientific">Staphylococcus gallinarum</name>
    <dbReference type="NCBI Taxonomy" id="1293"/>
    <lineage>
        <taxon>Bacteria</taxon>
        <taxon>Bacillati</taxon>
        <taxon>Bacillota</taxon>
        <taxon>Bacilli</taxon>
        <taxon>Bacillales</taxon>
        <taxon>Staphylococcaceae</taxon>
        <taxon>Staphylococcus</taxon>
    </lineage>
</organism>
<reference evidence="2 3" key="1">
    <citation type="journal article" date="2016" name="Front. Microbiol.">
        <title>Comprehensive Phylogenetic Analysis of Bovine Non-aureus Staphylococci Species Based on Whole-Genome Sequencing.</title>
        <authorList>
            <person name="Naushad S."/>
            <person name="Barkema H.W."/>
            <person name="Luby C."/>
            <person name="Condas L.A."/>
            <person name="Nobrega D.B."/>
            <person name="Carson D.A."/>
            <person name="De Buck J."/>
        </authorList>
    </citation>
    <scope>NUCLEOTIDE SEQUENCE [LARGE SCALE GENOMIC DNA]</scope>
    <source>
        <strain evidence="2 3">SNUC 1388</strain>
    </source>
</reference>
<evidence type="ECO:0000313" key="3">
    <source>
        <dbReference type="Proteomes" id="UP000283576"/>
    </source>
</evidence>
<feature type="transmembrane region" description="Helical" evidence="1">
    <location>
        <begin position="160"/>
        <end position="180"/>
    </location>
</feature>
<comment type="caution">
    <text evidence="2">The sequence shown here is derived from an EMBL/GenBank/DDBJ whole genome shotgun (WGS) entry which is preliminary data.</text>
</comment>
<keyword evidence="1" id="KW-1133">Transmembrane helix</keyword>
<keyword evidence="1" id="KW-0812">Transmembrane</keyword>
<protein>
    <submittedName>
        <fullName evidence="2">Uncharacterized protein</fullName>
    </submittedName>
</protein>
<feature type="transmembrane region" description="Helical" evidence="1">
    <location>
        <begin position="21"/>
        <end position="40"/>
    </location>
</feature>